<dbReference type="EMBL" id="BSTI01000033">
    <property type="protein sequence ID" value="GLY71237.1"/>
    <property type="molecule type" value="Genomic_DNA"/>
</dbReference>
<evidence type="ECO:0000256" key="3">
    <source>
        <dbReference type="PROSITE-ProRule" id="PRU00289"/>
    </source>
</evidence>
<dbReference type="InterPro" id="IPR050206">
    <property type="entry name" value="FtsK/SpoIIIE/SftA"/>
</dbReference>
<evidence type="ECO:0000259" key="6">
    <source>
        <dbReference type="PROSITE" id="PS50901"/>
    </source>
</evidence>
<evidence type="ECO:0000313" key="7">
    <source>
        <dbReference type="EMBL" id="GLY71237.1"/>
    </source>
</evidence>
<dbReference type="AlphaFoldDB" id="A0A9W6RBV6"/>
<feature type="region of interest" description="Disordered" evidence="4">
    <location>
        <begin position="1"/>
        <end position="24"/>
    </location>
</feature>
<accession>A0A9W6RBV6</accession>
<dbReference type="PANTHER" id="PTHR22683">
    <property type="entry name" value="SPORULATION PROTEIN RELATED"/>
    <property type="match status" value="1"/>
</dbReference>
<feature type="binding site" evidence="3">
    <location>
        <begin position="340"/>
        <end position="347"/>
    </location>
    <ligand>
        <name>ATP</name>
        <dbReference type="ChEBI" id="CHEBI:30616"/>
    </ligand>
</feature>
<feature type="transmembrane region" description="Helical" evidence="5">
    <location>
        <begin position="162"/>
        <end position="180"/>
    </location>
</feature>
<keyword evidence="5" id="KW-0812">Transmembrane</keyword>
<proteinExistence type="predicted"/>
<name>A0A9W6RBV6_9PSEU</name>
<feature type="compositionally biased region" description="Low complexity" evidence="4">
    <location>
        <begin position="7"/>
        <end position="22"/>
    </location>
</feature>
<keyword evidence="8" id="KW-1185">Reference proteome</keyword>
<feature type="domain" description="FtsK" evidence="6">
    <location>
        <begin position="313"/>
        <end position="527"/>
    </location>
</feature>
<dbReference type="PANTHER" id="PTHR22683:SF41">
    <property type="entry name" value="DNA TRANSLOCASE FTSK"/>
    <property type="match status" value="1"/>
</dbReference>
<keyword evidence="5" id="KW-0472">Membrane</keyword>
<dbReference type="PROSITE" id="PS50901">
    <property type="entry name" value="FTSK"/>
    <property type="match status" value="1"/>
</dbReference>
<protein>
    <recommendedName>
        <fullName evidence="6">FtsK domain-containing protein</fullName>
    </recommendedName>
</protein>
<dbReference type="Gene3D" id="3.40.50.300">
    <property type="entry name" value="P-loop containing nucleotide triphosphate hydrolases"/>
    <property type="match status" value="1"/>
</dbReference>
<dbReference type="InterPro" id="IPR027417">
    <property type="entry name" value="P-loop_NTPase"/>
</dbReference>
<keyword evidence="2 3" id="KW-0067">ATP-binding</keyword>
<gene>
    <name evidence="7" type="ORF">Atai01_78560</name>
</gene>
<keyword evidence="1 3" id="KW-0547">Nucleotide-binding</keyword>
<evidence type="ECO:0000313" key="8">
    <source>
        <dbReference type="Proteomes" id="UP001165136"/>
    </source>
</evidence>
<dbReference type="Proteomes" id="UP001165136">
    <property type="component" value="Unassembled WGS sequence"/>
</dbReference>
<evidence type="ECO:0000256" key="1">
    <source>
        <dbReference type="ARBA" id="ARBA00022741"/>
    </source>
</evidence>
<dbReference type="SUPFAM" id="SSF52540">
    <property type="entry name" value="P-loop containing nucleoside triphosphate hydrolases"/>
    <property type="match status" value="1"/>
</dbReference>
<evidence type="ECO:0000256" key="4">
    <source>
        <dbReference type="SAM" id="MobiDB-lite"/>
    </source>
</evidence>
<dbReference type="GO" id="GO:0005524">
    <property type="term" value="F:ATP binding"/>
    <property type="evidence" value="ECO:0007669"/>
    <property type="project" value="UniProtKB-UniRule"/>
</dbReference>
<dbReference type="GO" id="GO:0003677">
    <property type="term" value="F:DNA binding"/>
    <property type="evidence" value="ECO:0007669"/>
    <property type="project" value="InterPro"/>
</dbReference>
<dbReference type="Pfam" id="PF01580">
    <property type="entry name" value="FtsK_SpoIIIE"/>
    <property type="match status" value="1"/>
</dbReference>
<keyword evidence="5" id="KW-1133">Transmembrane helix</keyword>
<sequence length="725" mass="79082">MNAPGDGVDPAVNGGAPVAAPGREVEPAEPVYDAELVEDWPVARRRTFRQRLARSWQRSRLVPVAFKSRQALKQAARDVLAWLLRSPFRFVGAVGRGAVVMVRVWRRWVRVHDYREAAEQSEKLADKFVEIRALTLFRWKVSGAVLAAVAAVLLVADLLYGNVALWIVAGVGSVALAVAGRRKDGAPGRKAVLAGPRTLTWTMDPQVLVDAFRDAKLIGKDETLRLVERAARIGDGWAVTVDLPATRKAADVIKHRDALASALAVDEVQLIVERVRGRGGHAGRVFLWVADEDPYAGPPLRTPLLDVEWWDAWRPVPFGRDARQRRIDLPLVWTLLLVGAIPRQGKTMAARLAASGLILDPHTRLYVFDGKGGKDWKAVEEVVHRFVCGDGVEHAEAVRDYLVELVAEVQARYARMAELDDEVCPESKITPAISRDPALNMPITAVIIDEVQVFLENPTKVLVGGKKTTLGEYIVDLLAYLARKGPAAGIVVILATQRPDSQTIPSRLRSVLGSRFALRVMDWRDSNIVLGEQMNTRGYDASTLLPSHKGVGILRPDGDTDAGAESLAMTVWTYYMANPDWQAICARGRALREAAGTLSGHAAGDDTTCAIDSAAVVKALGAGSGSARPVELPEPLAAVVRHLGEGIDQREFVPTAELVEALETEPSVFARQMGELGCRPIRQYVPTEDGEARRVRGYLTADIRAAIEQVDDEINSAPNTEADES</sequence>
<comment type="caution">
    <text evidence="7">The sequence shown here is derived from an EMBL/GenBank/DDBJ whole genome shotgun (WGS) entry which is preliminary data.</text>
</comment>
<organism evidence="7 8">
    <name type="scientific">Amycolatopsis taiwanensis</name>
    <dbReference type="NCBI Taxonomy" id="342230"/>
    <lineage>
        <taxon>Bacteria</taxon>
        <taxon>Bacillati</taxon>
        <taxon>Actinomycetota</taxon>
        <taxon>Actinomycetes</taxon>
        <taxon>Pseudonocardiales</taxon>
        <taxon>Pseudonocardiaceae</taxon>
        <taxon>Amycolatopsis</taxon>
    </lineage>
</organism>
<dbReference type="InterPro" id="IPR002543">
    <property type="entry name" value="FtsK_dom"/>
</dbReference>
<evidence type="ECO:0000256" key="2">
    <source>
        <dbReference type="ARBA" id="ARBA00022840"/>
    </source>
</evidence>
<feature type="transmembrane region" description="Helical" evidence="5">
    <location>
        <begin position="137"/>
        <end position="156"/>
    </location>
</feature>
<reference evidence="7" key="1">
    <citation type="submission" date="2023-03" db="EMBL/GenBank/DDBJ databases">
        <title>Amycolatopsis taiwanensis NBRC 103393.</title>
        <authorList>
            <person name="Ichikawa N."/>
            <person name="Sato H."/>
            <person name="Tonouchi N."/>
        </authorList>
    </citation>
    <scope>NUCLEOTIDE SEQUENCE</scope>
    <source>
        <strain evidence="7">NBRC 103393</strain>
    </source>
</reference>
<evidence type="ECO:0000256" key="5">
    <source>
        <dbReference type="SAM" id="Phobius"/>
    </source>
</evidence>